<name>A0ACC3NHL3_9PEZI</name>
<evidence type="ECO:0000313" key="2">
    <source>
        <dbReference type="Proteomes" id="UP001281147"/>
    </source>
</evidence>
<sequence length="818" mass="89893">MPTQSSRFNSAFKDYDHEQEEQYDSPSTRPLSGPGTSRQSRRLQLRNSGFRGAALPTRKVTPKSMSSSNWSSVSGFPGSSDNENMSLTGARRSTPVNEKRASSGVLQEIGNSTLTRPKKPRPRMSSSKLFATEPSTHEAVYAGMPTSPPPSKTTLRPRAVKNRAKVSHQRRSISTEASKYIEHLETELELSRINSPSTTRVQSSKMRNLNTETRQLQKELADWEERYEQRVQEEVDKHFEIESGLRSQIRSLEQEAEETKFKMEELETQLETTVQNMEAVETANVNLEKRIEIMSELLTASPTKIDLHAQTPGRAKKHVRPKSMLPRFPTASSLMGSPERQPQTQPTSPLLQFSSGSPVLQASSSNDVFTALNYSPEQSDDISEVESVFSEASATGDSMTSAENFELPPSFNPWNMPPPENSRSRPMRRMRRFGAGSVGPKPLILPYTSHCEHLPPTSAPPLERSETSPAIFTLLDSSSRESDNVLPERRRASTIANEMRSASLAASPFPNVELEDVAEMTMMSLSSPPSAQSPATTRYFSSVGPTAGRNLMEELTAVCTDQSTSSLSQTCPPRDGSDQVDDDGYFPLGSSDANGSTTLVPQLAIPVAKTSQASSASSPTIPSPPAHRWSSSRSLSTPVGPSISVFDRLRALFGDLWRSPLDVARYLVQTAQARMRIPQRLVNVQWWLVGVLLGPMAKRRILSHTGCCNDLEEQPLLLEGTPHRDAEVDIMAYGTLHESPSTPARRLAAGGTNGARISKRCPHNRAKHSPLVWIKFSLTLAFAIGAAFKDGPASLLKTATRDPSGRVLLEDGRARTPS</sequence>
<protein>
    <submittedName>
        <fullName evidence="1">Uncharacterized protein</fullName>
    </submittedName>
</protein>
<proteinExistence type="predicted"/>
<organism evidence="1 2">
    <name type="scientific">Vermiconidia calcicola</name>
    <dbReference type="NCBI Taxonomy" id="1690605"/>
    <lineage>
        <taxon>Eukaryota</taxon>
        <taxon>Fungi</taxon>
        <taxon>Dikarya</taxon>
        <taxon>Ascomycota</taxon>
        <taxon>Pezizomycotina</taxon>
        <taxon>Dothideomycetes</taxon>
        <taxon>Dothideomycetidae</taxon>
        <taxon>Mycosphaerellales</taxon>
        <taxon>Extremaceae</taxon>
        <taxon>Vermiconidia</taxon>
    </lineage>
</organism>
<accession>A0ACC3NHL3</accession>
<reference evidence="1" key="1">
    <citation type="submission" date="2023-07" db="EMBL/GenBank/DDBJ databases">
        <title>Black Yeasts Isolated from many extreme environments.</title>
        <authorList>
            <person name="Coleine C."/>
            <person name="Stajich J.E."/>
            <person name="Selbmann L."/>
        </authorList>
    </citation>
    <scope>NUCLEOTIDE SEQUENCE</scope>
    <source>
        <strain evidence="1">CCFEE 5714</strain>
    </source>
</reference>
<evidence type="ECO:0000313" key="1">
    <source>
        <dbReference type="EMBL" id="KAK3716526.1"/>
    </source>
</evidence>
<gene>
    <name evidence="1" type="ORF">LTR37_006422</name>
</gene>
<keyword evidence="2" id="KW-1185">Reference proteome</keyword>
<dbReference type="Proteomes" id="UP001281147">
    <property type="component" value="Unassembled WGS sequence"/>
</dbReference>
<dbReference type="EMBL" id="JAUTXU010000042">
    <property type="protein sequence ID" value="KAK3716526.1"/>
    <property type="molecule type" value="Genomic_DNA"/>
</dbReference>
<comment type="caution">
    <text evidence="1">The sequence shown here is derived from an EMBL/GenBank/DDBJ whole genome shotgun (WGS) entry which is preliminary data.</text>
</comment>